<keyword evidence="2" id="KW-1185">Reference proteome</keyword>
<dbReference type="OMA" id="AKIFFPI"/>
<proteinExistence type="predicted"/>
<dbReference type="Proteomes" id="UP000233080">
    <property type="component" value="Unassembled WGS sequence"/>
</dbReference>
<dbReference type="Ensembl" id="ENSCANT00000051735.1">
    <property type="protein sequence ID" value="ENSCANP00000028657.1"/>
    <property type="gene ID" value="ENSCANG00000037795.1"/>
</dbReference>
<evidence type="ECO:0000313" key="1">
    <source>
        <dbReference type="Ensembl" id="ENSCANP00000028657.1"/>
    </source>
</evidence>
<accession>A0A2K5JIJ8</accession>
<reference evidence="1" key="1">
    <citation type="submission" date="2025-08" db="UniProtKB">
        <authorList>
            <consortium name="Ensembl"/>
        </authorList>
    </citation>
    <scope>IDENTIFICATION</scope>
</reference>
<name>A0A2K5JIJ8_COLAP</name>
<sequence length="57" mass="6765">MHVIQFEKHCPKSYISFRKLNTWRISCAKIFFPVLIKFGMRYNSSLTYLVAVSFTSE</sequence>
<dbReference type="AlphaFoldDB" id="A0A2K5JIJ8"/>
<protein>
    <submittedName>
        <fullName evidence="1">Uncharacterized protein</fullName>
    </submittedName>
</protein>
<reference evidence="1" key="2">
    <citation type="submission" date="2025-09" db="UniProtKB">
        <authorList>
            <consortium name="Ensembl"/>
        </authorList>
    </citation>
    <scope>IDENTIFICATION</scope>
</reference>
<evidence type="ECO:0000313" key="2">
    <source>
        <dbReference type="Proteomes" id="UP000233080"/>
    </source>
</evidence>
<organism evidence="1 2">
    <name type="scientific">Colobus angolensis palliatus</name>
    <name type="common">Peters' Angolan colobus</name>
    <dbReference type="NCBI Taxonomy" id="336983"/>
    <lineage>
        <taxon>Eukaryota</taxon>
        <taxon>Metazoa</taxon>
        <taxon>Chordata</taxon>
        <taxon>Craniata</taxon>
        <taxon>Vertebrata</taxon>
        <taxon>Euteleostomi</taxon>
        <taxon>Mammalia</taxon>
        <taxon>Eutheria</taxon>
        <taxon>Euarchontoglires</taxon>
        <taxon>Primates</taxon>
        <taxon>Haplorrhini</taxon>
        <taxon>Catarrhini</taxon>
        <taxon>Cercopithecidae</taxon>
        <taxon>Colobinae</taxon>
        <taxon>Colobus</taxon>
    </lineage>
</organism>